<dbReference type="GO" id="GO:0051301">
    <property type="term" value="P:cell division"/>
    <property type="evidence" value="ECO:0007669"/>
    <property type="project" value="TreeGrafter"/>
</dbReference>
<comment type="caution">
    <text evidence="2">The sequence shown here is derived from an EMBL/GenBank/DDBJ whole genome shotgun (WGS) entry which is preliminary data.</text>
</comment>
<dbReference type="SUPFAM" id="SSF48452">
    <property type="entry name" value="TPR-like"/>
    <property type="match status" value="1"/>
</dbReference>
<accession>A0A1V4IER3</accession>
<dbReference type="SMART" id="SM00028">
    <property type="entry name" value="TPR"/>
    <property type="match status" value="3"/>
</dbReference>
<feature type="repeat" description="TPR" evidence="1">
    <location>
        <begin position="34"/>
        <end position="67"/>
    </location>
</feature>
<dbReference type="PANTHER" id="PTHR12558:SF13">
    <property type="entry name" value="CELL DIVISION CYCLE PROTEIN 27 HOMOLOG"/>
    <property type="match status" value="1"/>
</dbReference>
<keyword evidence="3" id="KW-1185">Reference proteome</keyword>
<dbReference type="PROSITE" id="PS50005">
    <property type="entry name" value="TPR"/>
    <property type="match status" value="1"/>
</dbReference>
<dbReference type="RefSeq" id="WP_079426992.1">
    <property type="nucleotide sequence ID" value="NZ_MZGV01000055.1"/>
</dbReference>
<keyword evidence="1" id="KW-0802">TPR repeat</keyword>
<proteinExistence type="predicted"/>
<evidence type="ECO:0000256" key="1">
    <source>
        <dbReference type="PROSITE-ProRule" id="PRU00339"/>
    </source>
</evidence>
<dbReference type="InterPro" id="IPR011990">
    <property type="entry name" value="TPR-like_helical_dom_sf"/>
</dbReference>
<evidence type="ECO:0000313" key="3">
    <source>
        <dbReference type="Proteomes" id="UP000190080"/>
    </source>
</evidence>
<name>A0A1V4IER3_9CLOT</name>
<dbReference type="AlphaFoldDB" id="A0A1V4IER3"/>
<dbReference type="Gene3D" id="1.25.40.10">
    <property type="entry name" value="Tetratricopeptide repeat domain"/>
    <property type="match status" value="1"/>
</dbReference>
<dbReference type="PANTHER" id="PTHR12558">
    <property type="entry name" value="CELL DIVISION CYCLE 16,23,27"/>
    <property type="match status" value="1"/>
</dbReference>
<gene>
    <name evidence="2" type="primary">yrrB_2</name>
    <name evidence="2" type="ORF">CLORY_35650</name>
</gene>
<protein>
    <submittedName>
        <fullName evidence="2">TPR repeat-containing protein YrrB</fullName>
    </submittedName>
</protein>
<reference evidence="2 3" key="1">
    <citation type="submission" date="2017-03" db="EMBL/GenBank/DDBJ databases">
        <title>Genome sequence of Clostridium oryzae DSM 28571.</title>
        <authorList>
            <person name="Poehlein A."/>
            <person name="Daniel R."/>
        </authorList>
    </citation>
    <scope>NUCLEOTIDE SEQUENCE [LARGE SCALE GENOMIC DNA]</scope>
    <source>
        <strain evidence="2 3">DSM 28571</strain>
    </source>
</reference>
<dbReference type="OrthoDB" id="1907609at2"/>
<evidence type="ECO:0000313" key="2">
    <source>
        <dbReference type="EMBL" id="OPJ58498.1"/>
    </source>
</evidence>
<organism evidence="2 3">
    <name type="scientific">Clostridium oryzae</name>
    <dbReference type="NCBI Taxonomy" id="1450648"/>
    <lineage>
        <taxon>Bacteria</taxon>
        <taxon>Bacillati</taxon>
        <taxon>Bacillota</taxon>
        <taxon>Clostridia</taxon>
        <taxon>Eubacteriales</taxon>
        <taxon>Clostridiaceae</taxon>
        <taxon>Clostridium</taxon>
    </lineage>
</organism>
<dbReference type="STRING" id="1450648.CLORY_35650"/>
<sequence>MNYFEKANEFYSVKDYKKALEFYKKAIESKDNEASAYYNSGVCLIKLKDYQNAMALLKKALKIRDESKYYFNLAYCYAMTKNNKMALIYFNRAWCLDNDDKDCEKAINLIVQNYRSKTS</sequence>
<dbReference type="Proteomes" id="UP000190080">
    <property type="component" value="Unassembled WGS sequence"/>
</dbReference>
<dbReference type="EMBL" id="MZGV01000055">
    <property type="protein sequence ID" value="OPJ58498.1"/>
    <property type="molecule type" value="Genomic_DNA"/>
</dbReference>
<dbReference type="Pfam" id="PF14559">
    <property type="entry name" value="TPR_19"/>
    <property type="match status" value="1"/>
</dbReference>
<dbReference type="InterPro" id="IPR019734">
    <property type="entry name" value="TPR_rpt"/>
</dbReference>